<organism evidence="1 2">
    <name type="scientific">Fluviispira multicolorata</name>
    <dbReference type="NCBI Taxonomy" id="2654512"/>
    <lineage>
        <taxon>Bacteria</taxon>
        <taxon>Pseudomonadati</taxon>
        <taxon>Bdellovibrionota</taxon>
        <taxon>Oligoflexia</taxon>
        <taxon>Silvanigrellales</taxon>
        <taxon>Silvanigrellaceae</taxon>
        <taxon>Fluviispira</taxon>
    </lineage>
</organism>
<keyword evidence="2" id="KW-1185">Reference proteome</keyword>
<proteinExistence type="predicted"/>
<reference evidence="1 2" key="1">
    <citation type="submission" date="2019-10" db="EMBL/GenBank/DDBJ databases">
        <title>New genus of Silvanigrellaceae.</title>
        <authorList>
            <person name="Pitt A."/>
            <person name="Hahn M.W."/>
        </authorList>
    </citation>
    <scope>NUCLEOTIDE SEQUENCE [LARGE SCALE GENOMIC DNA]</scope>
    <source>
        <strain evidence="1 2">33A1-SZDP</strain>
    </source>
</reference>
<dbReference type="PANTHER" id="PTHR31497">
    <property type="entry name" value="AUTOCRINE PROLIFERATION REPRESSOR PROTEIN A"/>
    <property type="match status" value="1"/>
</dbReference>
<dbReference type="Pfam" id="PF10142">
    <property type="entry name" value="PhoPQ_related"/>
    <property type="match status" value="1"/>
</dbReference>
<dbReference type="AlphaFoldDB" id="A0A833JE02"/>
<dbReference type="Gene3D" id="3.40.50.1820">
    <property type="entry name" value="alpha/beta hydrolase"/>
    <property type="match status" value="1"/>
</dbReference>
<sequence length="162" mass="18930">MKQVKIDPALSIYKMNSFTLGGASKRGWATWLTAIADTRITAIVIDVLNTKELIKKFKKIYANNWPIALYPYFKEQLFQYTNKDSFKELMNIVDPFAYKNTSKKNRLKIPKLILSSSGDDFFPPDKVFENYKDLSEKSYFRYVPNSSHYVSHKVIENSRNYS</sequence>
<dbReference type="EMBL" id="WFLN01000005">
    <property type="protein sequence ID" value="KAB8032115.1"/>
    <property type="molecule type" value="Genomic_DNA"/>
</dbReference>
<name>A0A833JE02_9BACT</name>
<protein>
    <submittedName>
        <fullName evidence="1">Uncharacterized protein</fullName>
    </submittedName>
</protein>
<dbReference type="Proteomes" id="UP000442694">
    <property type="component" value="Unassembled WGS sequence"/>
</dbReference>
<dbReference type="InterPro" id="IPR029058">
    <property type="entry name" value="AB_hydrolase_fold"/>
</dbReference>
<dbReference type="InterPro" id="IPR009199">
    <property type="entry name" value="PhoPQ-act_pathogen-rel_PqaA"/>
</dbReference>
<accession>A0A833JE02</accession>
<dbReference type="SUPFAM" id="SSF53474">
    <property type="entry name" value="alpha/beta-Hydrolases"/>
    <property type="match status" value="1"/>
</dbReference>
<evidence type="ECO:0000313" key="1">
    <source>
        <dbReference type="EMBL" id="KAB8032115.1"/>
    </source>
</evidence>
<dbReference type="PANTHER" id="PTHR31497:SF0">
    <property type="entry name" value="AUTOCRINE PROLIFERATION REPRESSOR PROTEIN A"/>
    <property type="match status" value="1"/>
</dbReference>
<evidence type="ECO:0000313" key="2">
    <source>
        <dbReference type="Proteomes" id="UP000442694"/>
    </source>
</evidence>
<gene>
    <name evidence="1" type="ORF">GCL57_05565</name>
</gene>
<dbReference type="RefSeq" id="WP_152212303.1">
    <property type="nucleotide sequence ID" value="NZ_WFLN01000005.1"/>
</dbReference>
<comment type="caution">
    <text evidence="1">The sequence shown here is derived from an EMBL/GenBank/DDBJ whole genome shotgun (WGS) entry which is preliminary data.</text>
</comment>